<feature type="compositionally biased region" description="Polar residues" evidence="1">
    <location>
        <begin position="129"/>
        <end position="142"/>
    </location>
</feature>
<name>A0AAV7WTE8_PLEWA</name>
<accession>A0AAV7WTE8</accession>
<feature type="region of interest" description="Disordered" evidence="1">
    <location>
        <begin position="112"/>
        <end position="171"/>
    </location>
</feature>
<organism evidence="2 3">
    <name type="scientific">Pleurodeles waltl</name>
    <name type="common">Iberian ribbed newt</name>
    <dbReference type="NCBI Taxonomy" id="8319"/>
    <lineage>
        <taxon>Eukaryota</taxon>
        <taxon>Metazoa</taxon>
        <taxon>Chordata</taxon>
        <taxon>Craniata</taxon>
        <taxon>Vertebrata</taxon>
        <taxon>Euteleostomi</taxon>
        <taxon>Amphibia</taxon>
        <taxon>Batrachia</taxon>
        <taxon>Caudata</taxon>
        <taxon>Salamandroidea</taxon>
        <taxon>Salamandridae</taxon>
        <taxon>Pleurodelinae</taxon>
        <taxon>Pleurodeles</taxon>
    </lineage>
</organism>
<keyword evidence="3" id="KW-1185">Reference proteome</keyword>
<feature type="compositionally biased region" description="Basic residues" evidence="1">
    <location>
        <begin position="1"/>
        <end position="10"/>
    </location>
</feature>
<gene>
    <name evidence="2" type="ORF">NDU88_003361</name>
</gene>
<proteinExistence type="predicted"/>
<evidence type="ECO:0000313" key="3">
    <source>
        <dbReference type="Proteomes" id="UP001066276"/>
    </source>
</evidence>
<evidence type="ECO:0000256" key="1">
    <source>
        <dbReference type="SAM" id="MobiDB-lite"/>
    </source>
</evidence>
<dbReference type="Proteomes" id="UP001066276">
    <property type="component" value="Chromosome 1_1"/>
</dbReference>
<dbReference type="EMBL" id="JANPWB010000001">
    <property type="protein sequence ID" value="KAJ1215753.1"/>
    <property type="molecule type" value="Genomic_DNA"/>
</dbReference>
<feature type="region of interest" description="Disordered" evidence="1">
    <location>
        <begin position="1"/>
        <end position="21"/>
    </location>
</feature>
<sequence>MNRPAHRSRWHPPSASRAPLPVTPTFCQPRTTHSLNASAGLCLCAQQPRTVLVLPRHAASSAGTPSSPHRGGKHGGIQVCPSDPFQQRGSGGTIQNVPSLLPLFHARSAFTTQPSNVGRSSRGSHRSTTLDFASATTLQSPSHPGDPGCSKSPSGSMFRHPGWHATSSGGLAPARRSYPAAILSMP</sequence>
<evidence type="ECO:0000313" key="2">
    <source>
        <dbReference type="EMBL" id="KAJ1215753.1"/>
    </source>
</evidence>
<dbReference type="AlphaFoldDB" id="A0AAV7WTE8"/>
<reference evidence="2" key="1">
    <citation type="journal article" date="2022" name="bioRxiv">
        <title>Sequencing and chromosome-scale assembly of the giantPleurodeles waltlgenome.</title>
        <authorList>
            <person name="Brown T."/>
            <person name="Elewa A."/>
            <person name="Iarovenko S."/>
            <person name="Subramanian E."/>
            <person name="Araus A.J."/>
            <person name="Petzold A."/>
            <person name="Susuki M."/>
            <person name="Suzuki K.-i.T."/>
            <person name="Hayashi T."/>
            <person name="Toyoda A."/>
            <person name="Oliveira C."/>
            <person name="Osipova E."/>
            <person name="Leigh N.D."/>
            <person name="Simon A."/>
            <person name="Yun M.H."/>
        </authorList>
    </citation>
    <scope>NUCLEOTIDE SEQUENCE</scope>
    <source>
        <strain evidence="2">20211129_DDA</strain>
        <tissue evidence="2">Liver</tissue>
    </source>
</reference>
<comment type="caution">
    <text evidence="2">The sequence shown here is derived from an EMBL/GenBank/DDBJ whole genome shotgun (WGS) entry which is preliminary data.</text>
</comment>
<protein>
    <submittedName>
        <fullName evidence="2">Uncharacterized protein</fullName>
    </submittedName>
</protein>